<comment type="caution">
    <text evidence="2">The sequence shown here is derived from an EMBL/GenBank/DDBJ whole genome shotgun (WGS) entry which is preliminary data.</text>
</comment>
<dbReference type="EMBL" id="JBHSAY010000035">
    <property type="protein sequence ID" value="MFC4137078.1"/>
    <property type="molecule type" value="Genomic_DNA"/>
</dbReference>
<proteinExistence type="predicted"/>
<evidence type="ECO:0000313" key="3">
    <source>
        <dbReference type="Proteomes" id="UP001595816"/>
    </source>
</evidence>
<name>A0ABV8M3H3_9ACTN</name>
<keyword evidence="1" id="KW-0812">Transmembrane</keyword>
<dbReference type="RefSeq" id="WP_275978379.1">
    <property type="nucleotide sequence ID" value="NZ_JAMZDZ010000001.1"/>
</dbReference>
<keyword evidence="3" id="KW-1185">Reference proteome</keyword>
<keyword evidence="1" id="KW-0472">Membrane</keyword>
<accession>A0ABV8M3H3</accession>
<dbReference type="Proteomes" id="UP001595816">
    <property type="component" value="Unassembled WGS sequence"/>
</dbReference>
<reference evidence="3" key="1">
    <citation type="journal article" date="2019" name="Int. J. Syst. Evol. Microbiol.">
        <title>The Global Catalogue of Microorganisms (GCM) 10K type strain sequencing project: providing services to taxonomists for standard genome sequencing and annotation.</title>
        <authorList>
            <consortium name="The Broad Institute Genomics Platform"/>
            <consortium name="The Broad Institute Genome Sequencing Center for Infectious Disease"/>
            <person name="Wu L."/>
            <person name="Ma J."/>
        </authorList>
    </citation>
    <scope>NUCLEOTIDE SEQUENCE [LARGE SCALE GENOMIC DNA]</scope>
    <source>
        <strain evidence="3">CGMCC 4.7289</strain>
    </source>
</reference>
<evidence type="ECO:0000256" key="1">
    <source>
        <dbReference type="SAM" id="Phobius"/>
    </source>
</evidence>
<protein>
    <submittedName>
        <fullName evidence="2">Uncharacterized protein</fullName>
    </submittedName>
</protein>
<keyword evidence="1" id="KW-1133">Transmembrane helix</keyword>
<feature type="transmembrane region" description="Helical" evidence="1">
    <location>
        <begin position="17"/>
        <end position="40"/>
    </location>
</feature>
<organism evidence="2 3">
    <name type="scientific">Hamadaea flava</name>
    <dbReference type="NCBI Taxonomy" id="1742688"/>
    <lineage>
        <taxon>Bacteria</taxon>
        <taxon>Bacillati</taxon>
        <taxon>Actinomycetota</taxon>
        <taxon>Actinomycetes</taxon>
        <taxon>Micromonosporales</taxon>
        <taxon>Micromonosporaceae</taxon>
        <taxon>Hamadaea</taxon>
    </lineage>
</organism>
<gene>
    <name evidence="2" type="ORF">ACFOZ4_41280</name>
</gene>
<sequence length="43" mass="4507">MSPHYPHSRPPRTSRTVVVAAVVVVGFLVLCTTGLVLASLSTS</sequence>
<evidence type="ECO:0000313" key="2">
    <source>
        <dbReference type="EMBL" id="MFC4137078.1"/>
    </source>
</evidence>